<evidence type="ECO:0000256" key="8">
    <source>
        <dbReference type="SAM" id="Phobius"/>
    </source>
</evidence>
<gene>
    <name evidence="9" type="ORF">QX51_13655</name>
</gene>
<keyword evidence="3" id="KW-1003">Cell membrane</keyword>
<feature type="transmembrane region" description="Helical" evidence="8">
    <location>
        <begin position="155"/>
        <end position="177"/>
    </location>
</feature>
<comment type="subcellular location">
    <subcellularLocation>
        <location evidence="1">Cell membrane</location>
        <topology evidence="1">Multi-pass membrane protein</topology>
    </subcellularLocation>
</comment>
<evidence type="ECO:0000313" key="9">
    <source>
        <dbReference type="EMBL" id="KHS56481.1"/>
    </source>
</evidence>
<protein>
    <submittedName>
        <fullName evidence="9">Zinc permease</fullName>
    </submittedName>
</protein>
<keyword evidence="10" id="KW-1185">Reference proteome</keyword>
<evidence type="ECO:0000256" key="1">
    <source>
        <dbReference type="ARBA" id="ARBA00004651"/>
    </source>
</evidence>
<name>A0A0B3VI32_9FIRM</name>
<evidence type="ECO:0000256" key="5">
    <source>
        <dbReference type="ARBA" id="ARBA00022833"/>
    </source>
</evidence>
<evidence type="ECO:0000256" key="4">
    <source>
        <dbReference type="ARBA" id="ARBA00022692"/>
    </source>
</evidence>
<evidence type="ECO:0000256" key="6">
    <source>
        <dbReference type="ARBA" id="ARBA00022989"/>
    </source>
</evidence>
<dbReference type="Proteomes" id="UP000031189">
    <property type="component" value="Unassembled WGS sequence"/>
</dbReference>
<feature type="transmembrane region" description="Helical" evidence="8">
    <location>
        <begin position="34"/>
        <end position="52"/>
    </location>
</feature>
<dbReference type="EMBL" id="JWHR01000112">
    <property type="protein sequence ID" value="KHS56481.1"/>
    <property type="molecule type" value="Genomic_DNA"/>
</dbReference>
<keyword evidence="7 8" id="KW-0472">Membrane</keyword>
<dbReference type="GO" id="GO:0005385">
    <property type="term" value="F:zinc ion transmembrane transporter activity"/>
    <property type="evidence" value="ECO:0007669"/>
    <property type="project" value="TreeGrafter"/>
</dbReference>
<feature type="transmembrane region" description="Helical" evidence="8">
    <location>
        <begin position="123"/>
        <end position="148"/>
    </location>
</feature>
<keyword evidence="5" id="KW-0862">Zinc</keyword>
<proteinExistence type="inferred from homology"/>
<dbReference type="GO" id="GO:0005886">
    <property type="term" value="C:plasma membrane"/>
    <property type="evidence" value="ECO:0007669"/>
    <property type="project" value="UniProtKB-SubCell"/>
</dbReference>
<keyword evidence="6 8" id="KW-1133">Transmembrane helix</keyword>
<comment type="similarity">
    <text evidence="2">Belongs to the ZIP transporter (TC 2.A.5) family.</text>
</comment>
<sequence>MILKVTLIGLMAGVLGTGIGGILSSIFRKEVDKYLNFCMGFSGGIMLAVVVFDLMKEAMESSGIIYTVVFTFMGVLLTMFIKSRLDFAGDMKSGYLIFISILLHNLPEGLAIGSSFISAETLGITLAIVIALHNIPEGLATALSLVGAKVPAKKIILFTFIAGIPMGIGSFLGVYFAGIFKSLIGVFLSLAAGTMLFVVLDEIMPKSKSIYSIIGFLAGTIIVYCI</sequence>
<dbReference type="STRING" id="1577792.QX51_13655"/>
<evidence type="ECO:0000256" key="3">
    <source>
        <dbReference type="ARBA" id="ARBA00022475"/>
    </source>
</evidence>
<dbReference type="PANTHER" id="PTHR11040">
    <property type="entry name" value="ZINC/IRON TRANSPORTER"/>
    <property type="match status" value="1"/>
</dbReference>
<dbReference type="AlphaFoldDB" id="A0A0B3VI32"/>
<dbReference type="Pfam" id="PF02535">
    <property type="entry name" value="Zip"/>
    <property type="match status" value="1"/>
</dbReference>
<feature type="transmembrane region" description="Helical" evidence="8">
    <location>
        <begin position="183"/>
        <end position="200"/>
    </location>
</feature>
<evidence type="ECO:0000256" key="2">
    <source>
        <dbReference type="ARBA" id="ARBA00006939"/>
    </source>
</evidence>
<keyword evidence="4 8" id="KW-0812">Transmembrane</keyword>
<evidence type="ECO:0000256" key="7">
    <source>
        <dbReference type="ARBA" id="ARBA00023136"/>
    </source>
</evidence>
<reference evidence="9 10" key="1">
    <citation type="submission" date="2014-12" db="EMBL/GenBank/DDBJ databases">
        <title>Draft genome sequence of Terrisporobacter sp. 08-306576, isolated from the blood culture of a bacteremia patient.</title>
        <authorList>
            <person name="Lund L.C."/>
            <person name="Sydenham T.V."/>
            <person name="Hogh S.V."/>
            <person name="Skov M.N."/>
            <person name="Kemp M."/>
            <person name="Justesen U.S."/>
        </authorList>
    </citation>
    <scope>NUCLEOTIDE SEQUENCE [LARGE SCALE GENOMIC DNA]</scope>
    <source>
        <strain evidence="9 10">08-306576</strain>
    </source>
</reference>
<evidence type="ECO:0000313" key="10">
    <source>
        <dbReference type="Proteomes" id="UP000031189"/>
    </source>
</evidence>
<dbReference type="OrthoDB" id="9787346at2"/>
<feature type="transmembrane region" description="Helical" evidence="8">
    <location>
        <begin position="64"/>
        <end position="81"/>
    </location>
</feature>
<dbReference type="InterPro" id="IPR003689">
    <property type="entry name" value="ZIP"/>
</dbReference>
<comment type="caution">
    <text evidence="9">The sequence shown here is derived from an EMBL/GenBank/DDBJ whole genome shotgun (WGS) entry which is preliminary data.</text>
</comment>
<organism evidence="9 10">
    <name type="scientific">Terrisporobacter othiniensis</name>
    <dbReference type="NCBI Taxonomy" id="1577792"/>
    <lineage>
        <taxon>Bacteria</taxon>
        <taxon>Bacillati</taxon>
        <taxon>Bacillota</taxon>
        <taxon>Clostridia</taxon>
        <taxon>Peptostreptococcales</taxon>
        <taxon>Peptostreptococcaceae</taxon>
        <taxon>Terrisporobacter</taxon>
    </lineage>
</organism>
<feature type="transmembrane region" description="Helical" evidence="8">
    <location>
        <begin position="93"/>
        <end position="117"/>
    </location>
</feature>
<dbReference type="PANTHER" id="PTHR11040:SF211">
    <property type="entry name" value="ZINC TRANSPORTER ZIP11"/>
    <property type="match status" value="1"/>
</dbReference>
<dbReference type="RefSeq" id="WP_039680449.1">
    <property type="nucleotide sequence ID" value="NZ_JAWGXO010000009.1"/>
</dbReference>
<feature type="transmembrane region" description="Helical" evidence="8">
    <location>
        <begin position="6"/>
        <end position="27"/>
    </location>
</feature>
<accession>A0A0B3VI32</accession>